<reference evidence="1" key="1">
    <citation type="submission" date="2014-09" db="EMBL/GenBank/DDBJ databases">
        <authorList>
            <person name="Magalhaes I.L.F."/>
            <person name="Oliveira U."/>
            <person name="Santos F.R."/>
            <person name="Vidigal T.H.D.A."/>
            <person name="Brescovit A.D."/>
            <person name="Santos A.J."/>
        </authorList>
    </citation>
    <scope>NUCLEOTIDE SEQUENCE</scope>
    <source>
        <tissue evidence="1">Shoot tissue taken approximately 20 cm above the soil surface</tissue>
    </source>
</reference>
<evidence type="ECO:0000313" key="1">
    <source>
        <dbReference type="EMBL" id="JAD41339.1"/>
    </source>
</evidence>
<organism evidence="1">
    <name type="scientific">Arundo donax</name>
    <name type="common">Giant reed</name>
    <name type="synonym">Donax arundinaceus</name>
    <dbReference type="NCBI Taxonomy" id="35708"/>
    <lineage>
        <taxon>Eukaryota</taxon>
        <taxon>Viridiplantae</taxon>
        <taxon>Streptophyta</taxon>
        <taxon>Embryophyta</taxon>
        <taxon>Tracheophyta</taxon>
        <taxon>Spermatophyta</taxon>
        <taxon>Magnoliopsida</taxon>
        <taxon>Liliopsida</taxon>
        <taxon>Poales</taxon>
        <taxon>Poaceae</taxon>
        <taxon>PACMAD clade</taxon>
        <taxon>Arundinoideae</taxon>
        <taxon>Arundineae</taxon>
        <taxon>Arundo</taxon>
    </lineage>
</organism>
<dbReference type="EMBL" id="GBRH01256556">
    <property type="protein sequence ID" value="JAD41339.1"/>
    <property type="molecule type" value="Transcribed_RNA"/>
</dbReference>
<protein>
    <submittedName>
        <fullName evidence="1">Uncharacterized protein</fullName>
    </submittedName>
</protein>
<accession>A0A0A8ZPI1</accession>
<dbReference type="AlphaFoldDB" id="A0A0A8ZPI1"/>
<proteinExistence type="predicted"/>
<name>A0A0A8ZPI1_ARUDO</name>
<reference evidence="1" key="2">
    <citation type="journal article" date="2015" name="Data Brief">
        <title>Shoot transcriptome of the giant reed, Arundo donax.</title>
        <authorList>
            <person name="Barrero R.A."/>
            <person name="Guerrero F.D."/>
            <person name="Moolhuijzen P."/>
            <person name="Goolsby J.A."/>
            <person name="Tidwell J."/>
            <person name="Bellgard S.E."/>
            <person name="Bellgard M.I."/>
        </authorList>
    </citation>
    <scope>NUCLEOTIDE SEQUENCE</scope>
    <source>
        <tissue evidence="1">Shoot tissue taken approximately 20 cm above the soil surface</tissue>
    </source>
</reference>
<sequence length="30" mass="3622">MPFVPCLVFLPWSGQQRRRNILDKSSCEWQ</sequence>